<dbReference type="Gene3D" id="3.40.30.10">
    <property type="entry name" value="Glutaredoxin"/>
    <property type="match status" value="1"/>
</dbReference>
<sequence length="711" mass="77834">MCEVYAVRLQILNTAGRVSLRGMNRLAEESSPYLRQHADNPVEWWPWGEAAFAQARARGVPLLLSVGYSTCHWCHVMAHESFEDAATAAYMNEHFVNVKVDREERPDVDAVYMAATQAMTGQGGWPMTVFLTPDAEPFYAGTYFPPRDGHGLPSFMRVMGSVVHAWTGDREKIIANAQALTAHVREAGRPRPVEGELRADVLDSGLERAVANLRRVYDDVQGGFGGAPRFPAPTTLDFLLTRPEGRSMALHTLRQMARGGLTDQLGGGFHRYSVDAEWRVPHFEKMLYDNAQLVRTLLRAYQVSGDAEFARLARTTLSYLEREMLHGGGGFFSAQDADTGGVEGLTFTWTPDEVRAVLGEGEDAALLMAHLGITDGGNFLDPHRPEHGRRSVPFVAHSVAELAALHGDSEDRIGMRLEGLKNRLHAARQTREQPGTDDKVLTSWNGLALAAFADAARILQEPPSLREHYLEVARRNADFIRTELRLPDGTLRHVWGEGGAKVEGLLEDHALYGLGLVALFQAGGDVAHLEWARELWDTVRRDFWNEDAGVFMASGGRAETLLTRQAPGFDSAVLSDNAAAALLALWMDRYFAEPDAEALARRTVQSFQADMLAASGGFGGLWQAAAFLAAPHSEVAIIGTPEERRPLEEVAAGVFLPFTALAFTGEGGDLPVLQDRPGGMGYVCRNRACGLPTRDAAQFRRQLEGLAAGKG</sequence>
<dbReference type="Gene3D" id="1.50.10.10">
    <property type="match status" value="2"/>
</dbReference>
<dbReference type="CDD" id="cd02955">
    <property type="entry name" value="SSP411"/>
    <property type="match status" value="1"/>
</dbReference>
<dbReference type="InterPro" id="IPR024705">
    <property type="entry name" value="Ssp411"/>
</dbReference>
<dbReference type="Proteomes" id="UP000639973">
    <property type="component" value="Unassembled WGS sequence"/>
</dbReference>
<evidence type="ECO:0000313" key="3">
    <source>
        <dbReference type="Proteomes" id="UP000639973"/>
    </source>
</evidence>
<keyword evidence="3" id="KW-1185">Reference proteome</keyword>
<dbReference type="PANTHER" id="PTHR42899">
    <property type="entry name" value="SPERMATOGENESIS-ASSOCIATED PROTEIN 20"/>
    <property type="match status" value="1"/>
</dbReference>
<reference evidence="3" key="1">
    <citation type="journal article" date="2019" name="Int. J. Syst. Evol. Microbiol.">
        <title>The Global Catalogue of Microorganisms (GCM) 10K type strain sequencing project: providing services to taxonomists for standard genome sequencing and annotation.</title>
        <authorList>
            <consortium name="The Broad Institute Genomics Platform"/>
            <consortium name="The Broad Institute Genome Sequencing Center for Infectious Disease"/>
            <person name="Wu L."/>
            <person name="Ma J."/>
        </authorList>
    </citation>
    <scope>NUCLEOTIDE SEQUENCE [LARGE SCALE GENOMIC DNA]</scope>
    <source>
        <strain evidence="3">JCM 15442</strain>
    </source>
</reference>
<protein>
    <submittedName>
        <fullName evidence="2">Thioredoxin domain-containing protein</fullName>
    </submittedName>
</protein>
<evidence type="ECO:0000259" key="1">
    <source>
        <dbReference type="Pfam" id="PF03190"/>
    </source>
</evidence>
<dbReference type="InterPro" id="IPR008928">
    <property type="entry name" value="6-hairpin_glycosidase_sf"/>
</dbReference>
<organism evidence="2 3">
    <name type="scientific">Deinococcus aerolatus</name>
    <dbReference type="NCBI Taxonomy" id="522487"/>
    <lineage>
        <taxon>Bacteria</taxon>
        <taxon>Thermotogati</taxon>
        <taxon>Deinococcota</taxon>
        <taxon>Deinococci</taxon>
        <taxon>Deinococcales</taxon>
        <taxon>Deinococcaceae</taxon>
        <taxon>Deinococcus</taxon>
    </lineage>
</organism>
<feature type="domain" description="Spermatogenesis-associated protein 20-like TRX" evidence="1">
    <location>
        <begin position="23"/>
        <end position="184"/>
    </location>
</feature>
<dbReference type="PANTHER" id="PTHR42899:SF1">
    <property type="entry name" value="SPERMATOGENESIS-ASSOCIATED PROTEIN 20"/>
    <property type="match status" value="1"/>
</dbReference>
<comment type="caution">
    <text evidence="2">The sequence shown here is derived from an EMBL/GenBank/DDBJ whole genome shotgun (WGS) entry which is preliminary data.</text>
</comment>
<dbReference type="PIRSF" id="PIRSF006402">
    <property type="entry name" value="UCP006402_thioredoxin"/>
    <property type="match status" value="1"/>
</dbReference>
<dbReference type="EMBL" id="BMOL01000008">
    <property type="protein sequence ID" value="GGL81772.1"/>
    <property type="molecule type" value="Genomic_DNA"/>
</dbReference>
<dbReference type="SUPFAM" id="SSF52833">
    <property type="entry name" value="Thioredoxin-like"/>
    <property type="match status" value="1"/>
</dbReference>
<dbReference type="SUPFAM" id="SSF48208">
    <property type="entry name" value="Six-hairpin glycosidases"/>
    <property type="match status" value="1"/>
</dbReference>
<evidence type="ECO:0000313" key="2">
    <source>
        <dbReference type="EMBL" id="GGL81772.1"/>
    </source>
</evidence>
<gene>
    <name evidence="2" type="ORF">GCM10010840_19390</name>
</gene>
<dbReference type="InterPro" id="IPR036249">
    <property type="entry name" value="Thioredoxin-like_sf"/>
</dbReference>
<dbReference type="InterPro" id="IPR012341">
    <property type="entry name" value="6hp_glycosidase-like_sf"/>
</dbReference>
<dbReference type="InterPro" id="IPR004879">
    <property type="entry name" value="Ssp411-like_TRX"/>
</dbReference>
<accession>A0ABQ2G9L7</accession>
<dbReference type="Pfam" id="PF03190">
    <property type="entry name" value="Thioredox_DsbH"/>
    <property type="match status" value="1"/>
</dbReference>
<name>A0ABQ2G9L7_9DEIO</name>
<proteinExistence type="predicted"/>